<gene>
    <name evidence="2" type="ORF">METH_11760</name>
</gene>
<dbReference type="InterPro" id="IPR036425">
    <property type="entry name" value="MoaB/Mog-like_dom_sf"/>
</dbReference>
<dbReference type="CDD" id="cd03522">
    <property type="entry name" value="MoeA_like"/>
    <property type="match status" value="1"/>
</dbReference>
<feature type="domain" description="MoaB/Mog" evidence="1">
    <location>
        <begin position="175"/>
        <end position="300"/>
    </location>
</feature>
<dbReference type="Gene3D" id="3.40.980.10">
    <property type="entry name" value="MoaB/Mog-like domain"/>
    <property type="match status" value="1"/>
</dbReference>
<dbReference type="AlphaFoldDB" id="V9VVB2"/>
<dbReference type="SMART" id="SM00852">
    <property type="entry name" value="MoCF_biosynth"/>
    <property type="match status" value="1"/>
</dbReference>
<sequence>MRFGALALKDAEGAILAHSLQGASRRVAKGTELTGADLADLAAAGHTKLTVARLEEGDMHEDAAAEALAAALIPDPAAQGIRISGAGTGRVNLYAAHAGLVRLDLAKLEAFNTVDPMITIATVPDYHRADADGMIATIKVISYAVPEDAVRQACTGAADAMRVLAPVFSSATLIETQVTGDMPRDKGRAAMAGRLHRMGISLSERVVVPHREDALAAAITRAPGELLLVLTGSATSDTHDVAPAALRSAGGSVTRFGMPVDPGNLLFLGAFQDRPVIGLPGCARSPALNGADWVLERVICGIPVTAQDIAAMGVGGLLKEIPTRPMPRRDAEG</sequence>
<dbReference type="HOGENOM" id="CLU_068847_0_0_5"/>
<dbReference type="Pfam" id="PF00994">
    <property type="entry name" value="MoCF_biosynth"/>
    <property type="match status" value="1"/>
</dbReference>
<dbReference type="SUPFAM" id="SSF53218">
    <property type="entry name" value="Molybdenum cofactor biosynthesis proteins"/>
    <property type="match status" value="1"/>
</dbReference>
<accession>V9VVB2</accession>
<dbReference type="OrthoDB" id="9779263at2"/>
<dbReference type="EMBL" id="CP006773">
    <property type="protein sequence ID" value="AHD01260.1"/>
    <property type="molecule type" value="Genomic_DNA"/>
</dbReference>
<dbReference type="KEGG" id="lmd:METH_11760"/>
<evidence type="ECO:0000313" key="2">
    <source>
        <dbReference type="EMBL" id="AHD01260.1"/>
    </source>
</evidence>
<proteinExistence type="predicted"/>
<dbReference type="STRING" id="999552.METH_11760"/>
<organism evidence="2 3">
    <name type="scientific">Leisingera methylohalidivorans DSM 14336</name>
    <dbReference type="NCBI Taxonomy" id="999552"/>
    <lineage>
        <taxon>Bacteria</taxon>
        <taxon>Pseudomonadati</taxon>
        <taxon>Pseudomonadota</taxon>
        <taxon>Alphaproteobacteria</taxon>
        <taxon>Rhodobacterales</taxon>
        <taxon>Roseobacteraceae</taxon>
        <taxon>Leisingera</taxon>
    </lineage>
</organism>
<evidence type="ECO:0000313" key="3">
    <source>
        <dbReference type="Proteomes" id="UP000018780"/>
    </source>
</evidence>
<dbReference type="PATRIC" id="fig|999552.6.peg.2345"/>
<dbReference type="RefSeq" id="WP_024090586.1">
    <property type="nucleotide sequence ID" value="NC_023135.1"/>
</dbReference>
<dbReference type="Proteomes" id="UP000018780">
    <property type="component" value="Chromosome"/>
</dbReference>
<keyword evidence="3" id="KW-1185">Reference proteome</keyword>
<reference evidence="2 3" key="1">
    <citation type="submission" date="2013-09" db="EMBL/GenBank/DDBJ databases">
        <authorList>
            <consortium name="DOE Joint Genome Institute"/>
            <person name="Klenk H.-P."/>
            <person name="Huntemann M."/>
            <person name="Han J."/>
            <person name="Chen A."/>
            <person name="Kyrpides N."/>
            <person name="Mavromatis K."/>
            <person name="Markowitz V."/>
            <person name="Palaniappan K."/>
            <person name="Ivanova N."/>
            <person name="Schaumberg A."/>
            <person name="Pati A."/>
            <person name="Liolios K."/>
            <person name="Nordberg H.P."/>
            <person name="Cantor M.N."/>
            <person name="Hua S.X."/>
            <person name="Woyke T."/>
        </authorList>
    </citation>
    <scope>NUCLEOTIDE SEQUENCE [LARGE SCALE GENOMIC DNA]</scope>
    <source>
        <strain evidence="2 3">DSM 14336</strain>
    </source>
</reference>
<name>V9VVB2_9RHOB</name>
<dbReference type="InterPro" id="IPR001453">
    <property type="entry name" value="MoaB/Mog_dom"/>
</dbReference>
<dbReference type="UniPathway" id="UPA00344"/>
<protein>
    <submittedName>
        <fullName evidence="2">Molybdopterin biosynthesis protein</fullName>
    </submittedName>
</protein>
<evidence type="ECO:0000259" key="1">
    <source>
        <dbReference type="SMART" id="SM00852"/>
    </source>
</evidence>